<dbReference type="PROSITE" id="PS51005">
    <property type="entry name" value="NAC"/>
    <property type="match status" value="1"/>
</dbReference>
<evidence type="ECO:0000256" key="3">
    <source>
        <dbReference type="ARBA" id="ARBA00023163"/>
    </source>
</evidence>
<keyword evidence="7" id="KW-1185">Reference proteome</keyword>
<dbReference type="Proteomes" id="UP000593579">
    <property type="component" value="Unassembled WGS sequence"/>
</dbReference>
<dbReference type="OrthoDB" id="774757at2759"/>
<dbReference type="EMBL" id="JABEZY010306985">
    <property type="protein sequence ID" value="MBA0756714.1"/>
    <property type="molecule type" value="Genomic_DNA"/>
</dbReference>
<keyword evidence="4" id="KW-0539">Nucleus</keyword>
<keyword evidence="1" id="KW-0805">Transcription regulation</keyword>
<dbReference type="AlphaFoldDB" id="A0A7J9D808"/>
<dbReference type="InterPro" id="IPR003441">
    <property type="entry name" value="NAC-dom"/>
</dbReference>
<keyword evidence="3" id="KW-0804">Transcription</keyword>
<dbReference type="GO" id="GO:0003677">
    <property type="term" value="F:DNA binding"/>
    <property type="evidence" value="ECO:0007669"/>
    <property type="project" value="UniProtKB-KW"/>
</dbReference>
<gene>
    <name evidence="6" type="ORF">Gogos_020880</name>
</gene>
<dbReference type="InterPro" id="IPR036093">
    <property type="entry name" value="NAC_dom_sf"/>
</dbReference>
<sequence>MDLDIYNYQFKLIGILLGYQFGPNDVELIQYYLLKMVKGKPLPYNTISKYGIYRDQGKES</sequence>
<evidence type="ECO:0000259" key="5">
    <source>
        <dbReference type="PROSITE" id="PS51005"/>
    </source>
</evidence>
<evidence type="ECO:0000313" key="7">
    <source>
        <dbReference type="Proteomes" id="UP000593579"/>
    </source>
</evidence>
<dbReference type="SUPFAM" id="SSF101941">
    <property type="entry name" value="NAC domain"/>
    <property type="match status" value="1"/>
</dbReference>
<dbReference type="Pfam" id="PF02365">
    <property type="entry name" value="NAM"/>
    <property type="match status" value="1"/>
</dbReference>
<feature type="domain" description="NAC" evidence="5">
    <location>
        <begin position="15"/>
        <end position="60"/>
    </location>
</feature>
<evidence type="ECO:0000256" key="4">
    <source>
        <dbReference type="ARBA" id="ARBA00023242"/>
    </source>
</evidence>
<accession>A0A7J9D808</accession>
<name>A0A7J9D808_GOSGO</name>
<evidence type="ECO:0000256" key="1">
    <source>
        <dbReference type="ARBA" id="ARBA00023015"/>
    </source>
</evidence>
<evidence type="ECO:0000313" key="6">
    <source>
        <dbReference type="EMBL" id="MBA0756714.1"/>
    </source>
</evidence>
<evidence type="ECO:0000256" key="2">
    <source>
        <dbReference type="ARBA" id="ARBA00023125"/>
    </source>
</evidence>
<comment type="caution">
    <text evidence="6">The sequence shown here is derived from an EMBL/GenBank/DDBJ whole genome shotgun (WGS) entry which is preliminary data.</text>
</comment>
<organism evidence="6 7">
    <name type="scientific">Gossypium gossypioides</name>
    <name type="common">Mexican cotton</name>
    <name type="synonym">Selera gossypioides</name>
    <dbReference type="NCBI Taxonomy" id="34282"/>
    <lineage>
        <taxon>Eukaryota</taxon>
        <taxon>Viridiplantae</taxon>
        <taxon>Streptophyta</taxon>
        <taxon>Embryophyta</taxon>
        <taxon>Tracheophyta</taxon>
        <taxon>Spermatophyta</taxon>
        <taxon>Magnoliopsida</taxon>
        <taxon>eudicotyledons</taxon>
        <taxon>Gunneridae</taxon>
        <taxon>Pentapetalae</taxon>
        <taxon>rosids</taxon>
        <taxon>malvids</taxon>
        <taxon>Malvales</taxon>
        <taxon>Malvaceae</taxon>
        <taxon>Malvoideae</taxon>
        <taxon>Gossypium</taxon>
    </lineage>
</organism>
<protein>
    <recommendedName>
        <fullName evidence="5">NAC domain-containing protein</fullName>
    </recommendedName>
</protein>
<keyword evidence="2" id="KW-0238">DNA-binding</keyword>
<reference evidence="6 7" key="1">
    <citation type="journal article" date="2019" name="Genome Biol. Evol.">
        <title>Insights into the evolution of the New World diploid cottons (Gossypium, subgenus Houzingenia) based on genome sequencing.</title>
        <authorList>
            <person name="Grover C.E."/>
            <person name="Arick M.A. 2nd"/>
            <person name="Thrash A."/>
            <person name="Conover J.L."/>
            <person name="Sanders W.S."/>
            <person name="Peterson D.G."/>
            <person name="Frelichowski J.E."/>
            <person name="Scheffler J.A."/>
            <person name="Scheffler B.E."/>
            <person name="Wendel J.F."/>
        </authorList>
    </citation>
    <scope>NUCLEOTIDE SEQUENCE [LARGE SCALE GENOMIC DNA]</scope>
    <source>
        <strain evidence="6">5</strain>
        <tissue evidence="6">Leaf</tissue>
    </source>
</reference>
<proteinExistence type="predicted"/>
<dbReference type="GO" id="GO:0006355">
    <property type="term" value="P:regulation of DNA-templated transcription"/>
    <property type="evidence" value="ECO:0007669"/>
    <property type="project" value="InterPro"/>
</dbReference>